<keyword evidence="2" id="KW-0732">Signal</keyword>
<dbReference type="EMBL" id="CAXKWB010040108">
    <property type="protein sequence ID" value="CAL4154350.1"/>
    <property type="molecule type" value="Genomic_DNA"/>
</dbReference>
<feature type="domain" description="ShKT" evidence="3">
    <location>
        <begin position="79"/>
        <end position="113"/>
    </location>
</feature>
<dbReference type="Pfam" id="PF01549">
    <property type="entry name" value="ShK"/>
    <property type="match status" value="2"/>
</dbReference>
<dbReference type="PROSITE" id="PS51670">
    <property type="entry name" value="SHKT"/>
    <property type="match status" value="2"/>
</dbReference>
<dbReference type="SMART" id="SM00254">
    <property type="entry name" value="ShKT"/>
    <property type="match status" value="2"/>
</dbReference>
<evidence type="ECO:0000313" key="5">
    <source>
        <dbReference type="Proteomes" id="UP001497623"/>
    </source>
</evidence>
<dbReference type="Proteomes" id="UP001497623">
    <property type="component" value="Unassembled WGS sequence"/>
</dbReference>
<feature type="signal peptide" evidence="2">
    <location>
        <begin position="1"/>
        <end position="26"/>
    </location>
</feature>
<feature type="chain" id="PRO_5043584646" description="ShKT domain-containing protein" evidence="2">
    <location>
        <begin position="27"/>
        <end position="142"/>
    </location>
</feature>
<feature type="disulfide bond" evidence="1">
    <location>
        <begin position="79"/>
        <end position="113"/>
    </location>
</feature>
<reference evidence="4 5" key="1">
    <citation type="submission" date="2024-05" db="EMBL/GenBank/DDBJ databases">
        <authorList>
            <person name="Wallberg A."/>
        </authorList>
    </citation>
    <scope>NUCLEOTIDE SEQUENCE [LARGE SCALE GENOMIC DNA]</scope>
</reference>
<protein>
    <recommendedName>
        <fullName evidence="3">ShKT domain-containing protein</fullName>
    </recommendedName>
</protein>
<comment type="caution">
    <text evidence="1">Lacks conserved residue(s) required for the propagation of feature annotation.</text>
</comment>
<dbReference type="InterPro" id="IPR003582">
    <property type="entry name" value="ShKT_dom"/>
</dbReference>
<organism evidence="4 5">
    <name type="scientific">Meganyctiphanes norvegica</name>
    <name type="common">Northern krill</name>
    <name type="synonym">Thysanopoda norvegica</name>
    <dbReference type="NCBI Taxonomy" id="48144"/>
    <lineage>
        <taxon>Eukaryota</taxon>
        <taxon>Metazoa</taxon>
        <taxon>Ecdysozoa</taxon>
        <taxon>Arthropoda</taxon>
        <taxon>Crustacea</taxon>
        <taxon>Multicrustacea</taxon>
        <taxon>Malacostraca</taxon>
        <taxon>Eumalacostraca</taxon>
        <taxon>Eucarida</taxon>
        <taxon>Euphausiacea</taxon>
        <taxon>Euphausiidae</taxon>
        <taxon>Meganyctiphanes</taxon>
    </lineage>
</organism>
<keyword evidence="1" id="KW-1015">Disulfide bond</keyword>
<name>A0AAV2S1U8_MEGNR</name>
<evidence type="ECO:0000313" key="4">
    <source>
        <dbReference type="EMBL" id="CAL4154350.1"/>
    </source>
</evidence>
<feature type="domain" description="ShKT" evidence="3">
    <location>
        <begin position="39"/>
        <end position="73"/>
    </location>
</feature>
<proteinExistence type="predicted"/>
<sequence>MVAIFSQLVTLFAALFTVMFHSRAEAHFVPATLRLQVECSDREPDCASWAQSGECYKNSGFMKVHCRRSCHNCQEDPTCRDLHDQCDAWANDSECGRNPCFMAKTCATACGHCIPAFSAHHDADLPHIDYRKIYLKRCGGNS</sequence>
<dbReference type="Gene3D" id="1.10.10.1940">
    <property type="match status" value="1"/>
</dbReference>
<evidence type="ECO:0000256" key="2">
    <source>
        <dbReference type="SAM" id="SignalP"/>
    </source>
</evidence>
<accession>A0AAV2S1U8</accession>
<gene>
    <name evidence="4" type="ORF">MNOR_LOCUS31317</name>
</gene>
<evidence type="ECO:0000259" key="3">
    <source>
        <dbReference type="PROSITE" id="PS51670"/>
    </source>
</evidence>
<dbReference type="AlphaFoldDB" id="A0AAV2S1U8"/>
<comment type="caution">
    <text evidence="4">The sequence shown here is derived from an EMBL/GenBank/DDBJ whole genome shotgun (WGS) entry which is preliminary data.</text>
</comment>
<keyword evidence="5" id="KW-1185">Reference proteome</keyword>
<feature type="disulfide bond" evidence="1">
    <location>
        <begin position="39"/>
        <end position="73"/>
    </location>
</feature>
<evidence type="ECO:0000256" key="1">
    <source>
        <dbReference type="PROSITE-ProRule" id="PRU01005"/>
    </source>
</evidence>